<dbReference type="Proteomes" id="UP001287356">
    <property type="component" value="Unassembled WGS sequence"/>
</dbReference>
<dbReference type="AlphaFoldDB" id="A0AAE0TXT6"/>
<sequence length="189" mass="21884">MESFFENCEAEDRFAYIFDNYDPQKSPLPPRRVAQPPREVVFKHAHLQQLLDTNDYLNLTLGFVHGDILPKNLFINSTTNQTKIFHFNFGSKLGSKWRYVWQLKTSDVFRVPWEKDGDVSATLSWPNIPEPPRVDVGGGNFDRPMAETRADIMRRHERFITWARMPTCALPPARGQRLLANGELAPARR</sequence>
<dbReference type="SUPFAM" id="SSF56112">
    <property type="entry name" value="Protein kinase-like (PK-like)"/>
    <property type="match status" value="1"/>
</dbReference>
<organism evidence="1 2">
    <name type="scientific">Lasiosphaeria ovina</name>
    <dbReference type="NCBI Taxonomy" id="92902"/>
    <lineage>
        <taxon>Eukaryota</taxon>
        <taxon>Fungi</taxon>
        <taxon>Dikarya</taxon>
        <taxon>Ascomycota</taxon>
        <taxon>Pezizomycotina</taxon>
        <taxon>Sordariomycetes</taxon>
        <taxon>Sordariomycetidae</taxon>
        <taxon>Sordariales</taxon>
        <taxon>Lasiosphaeriaceae</taxon>
        <taxon>Lasiosphaeria</taxon>
    </lineage>
</organism>
<comment type="caution">
    <text evidence="1">The sequence shown here is derived from an EMBL/GenBank/DDBJ whole genome shotgun (WGS) entry which is preliminary data.</text>
</comment>
<evidence type="ECO:0000313" key="1">
    <source>
        <dbReference type="EMBL" id="KAK3383421.1"/>
    </source>
</evidence>
<dbReference type="EMBL" id="JAULSN010000001">
    <property type="protein sequence ID" value="KAK3383421.1"/>
    <property type="molecule type" value="Genomic_DNA"/>
</dbReference>
<name>A0AAE0TXT6_9PEZI</name>
<keyword evidence="2" id="KW-1185">Reference proteome</keyword>
<evidence type="ECO:0008006" key="3">
    <source>
        <dbReference type="Google" id="ProtNLM"/>
    </source>
</evidence>
<protein>
    <recommendedName>
        <fullName evidence="3">Protein kinase domain-containing protein</fullName>
    </recommendedName>
</protein>
<accession>A0AAE0TXT6</accession>
<dbReference type="InterPro" id="IPR011009">
    <property type="entry name" value="Kinase-like_dom_sf"/>
</dbReference>
<gene>
    <name evidence="1" type="ORF">B0T24DRAFT_715325</name>
</gene>
<reference evidence="1" key="1">
    <citation type="journal article" date="2023" name="Mol. Phylogenet. Evol.">
        <title>Genome-scale phylogeny and comparative genomics of the fungal order Sordariales.</title>
        <authorList>
            <person name="Hensen N."/>
            <person name="Bonometti L."/>
            <person name="Westerberg I."/>
            <person name="Brannstrom I.O."/>
            <person name="Guillou S."/>
            <person name="Cros-Aarteil S."/>
            <person name="Calhoun S."/>
            <person name="Haridas S."/>
            <person name="Kuo A."/>
            <person name="Mondo S."/>
            <person name="Pangilinan J."/>
            <person name="Riley R."/>
            <person name="LaButti K."/>
            <person name="Andreopoulos B."/>
            <person name="Lipzen A."/>
            <person name="Chen C."/>
            <person name="Yan M."/>
            <person name="Daum C."/>
            <person name="Ng V."/>
            <person name="Clum A."/>
            <person name="Steindorff A."/>
            <person name="Ohm R.A."/>
            <person name="Martin F."/>
            <person name="Silar P."/>
            <person name="Natvig D.O."/>
            <person name="Lalanne C."/>
            <person name="Gautier V."/>
            <person name="Ament-Velasquez S.L."/>
            <person name="Kruys A."/>
            <person name="Hutchinson M.I."/>
            <person name="Powell A.J."/>
            <person name="Barry K."/>
            <person name="Miller A.N."/>
            <person name="Grigoriev I.V."/>
            <person name="Debuchy R."/>
            <person name="Gladieux P."/>
            <person name="Hiltunen Thoren M."/>
            <person name="Johannesson H."/>
        </authorList>
    </citation>
    <scope>NUCLEOTIDE SEQUENCE</scope>
    <source>
        <strain evidence="1">CBS 958.72</strain>
    </source>
</reference>
<reference evidence="1" key="2">
    <citation type="submission" date="2023-06" db="EMBL/GenBank/DDBJ databases">
        <authorList>
            <consortium name="Lawrence Berkeley National Laboratory"/>
            <person name="Haridas S."/>
            <person name="Hensen N."/>
            <person name="Bonometti L."/>
            <person name="Westerberg I."/>
            <person name="Brannstrom I.O."/>
            <person name="Guillou S."/>
            <person name="Cros-Aarteil S."/>
            <person name="Calhoun S."/>
            <person name="Kuo A."/>
            <person name="Mondo S."/>
            <person name="Pangilinan J."/>
            <person name="Riley R."/>
            <person name="Labutti K."/>
            <person name="Andreopoulos B."/>
            <person name="Lipzen A."/>
            <person name="Chen C."/>
            <person name="Yanf M."/>
            <person name="Daum C."/>
            <person name="Ng V."/>
            <person name="Clum A."/>
            <person name="Steindorff A."/>
            <person name="Ohm R."/>
            <person name="Martin F."/>
            <person name="Silar P."/>
            <person name="Natvig D."/>
            <person name="Lalanne C."/>
            <person name="Gautier V."/>
            <person name="Ament-Velasquez S.L."/>
            <person name="Kruys A."/>
            <person name="Hutchinson M.I."/>
            <person name="Powell A.J."/>
            <person name="Barry K."/>
            <person name="Miller A.N."/>
            <person name="Grigoriev I.V."/>
            <person name="Debuchy R."/>
            <person name="Gladieux P."/>
            <person name="Thoren M.H."/>
            <person name="Johannesson H."/>
        </authorList>
    </citation>
    <scope>NUCLEOTIDE SEQUENCE</scope>
    <source>
        <strain evidence="1">CBS 958.72</strain>
    </source>
</reference>
<evidence type="ECO:0000313" key="2">
    <source>
        <dbReference type="Proteomes" id="UP001287356"/>
    </source>
</evidence>
<proteinExistence type="predicted"/>